<protein>
    <recommendedName>
        <fullName evidence="2">DUF6801 domain-containing protein</fullName>
    </recommendedName>
</protein>
<gene>
    <name evidence="3" type="ORF">RM649_24795</name>
</gene>
<organism evidence="3 4">
    <name type="scientific">Streptomyces salyersiae</name>
    <dbReference type="NCBI Taxonomy" id="3075530"/>
    <lineage>
        <taxon>Bacteria</taxon>
        <taxon>Bacillati</taxon>
        <taxon>Actinomycetota</taxon>
        <taxon>Actinomycetes</taxon>
        <taxon>Kitasatosporales</taxon>
        <taxon>Streptomycetaceae</taxon>
        <taxon>Streptomyces</taxon>
    </lineage>
</organism>
<accession>A0ABU2RPR8</accession>
<dbReference type="Pfam" id="PF20611">
    <property type="entry name" value="DUF6801"/>
    <property type="match status" value="1"/>
</dbReference>
<feature type="region of interest" description="Disordered" evidence="1">
    <location>
        <begin position="203"/>
        <end position="261"/>
    </location>
</feature>
<name>A0ABU2RPR8_9ACTN</name>
<dbReference type="EMBL" id="JAVREX010000012">
    <property type="protein sequence ID" value="MDT0430850.1"/>
    <property type="molecule type" value="Genomic_DNA"/>
</dbReference>
<feature type="domain" description="DUF6801" evidence="2">
    <location>
        <begin position="45"/>
        <end position="199"/>
    </location>
</feature>
<evidence type="ECO:0000259" key="2">
    <source>
        <dbReference type="Pfam" id="PF20611"/>
    </source>
</evidence>
<proteinExistence type="predicted"/>
<evidence type="ECO:0000313" key="3">
    <source>
        <dbReference type="EMBL" id="MDT0430850.1"/>
    </source>
</evidence>
<dbReference type="RefSeq" id="WP_200697206.1">
    <property type="nucleotide sequence ID" value="NZ_JAVREX010000012.1"/>
</dbReference>
<feature type="compositionally biased region" description="Basic and acidic residues" evidence="1">
    <location>
        <begin position="227"/>
        <end position="248"/>
    </location>
</feature>
<feature type="region of interest" description="Disordered" evidence="1">
    <location>
        <begin position="168"/>
        <end position="187"/>
    </location>
</feature>
<dbReference type="Proteomes" id="UP001183777">
    <property type="component" value="Unassembled WGS sequence"/>
</dbReference>
<comment type="caution">
    <text evidence="3">The sequence shown here is derived from an EMBL/GenBank/DDBJ whole genome shotgun (WGS) entry which is preliminary data.</text>
</comment>
<dbReference type="InterPro" id="IPR046542">
    <property type="entry name" value="DUF6801"/>
</dbReference>
<sequence>MAFSTHWATHRSARLTAGGLLVVAASILPSAESAAQARPTETVLDYLCQFPSGSQAVTVVVSGTFADEATPGVPVETSDVTVGLDLPPEVTQTLAEAGATAVSARADLSVVYAAGADSAEADWSGLTAPARDITGEEGVSLVAGGPVPTATFGSPGTATVTASDLSLRLDPSKQDGTPAAPDGIDVPCALQGGRDAVLASLTVSGPATDEPGPPPSAEPDPDDLFPEEPRSEPAEEAPREPARTRADEGAEPCPSPPFGLNIPADTYATGYTNVKKLGGAALLGPAHTNVTMMTSYVNDNCLNTVQVGSTAEFEHEGKRQLPPAQGTFLTFGFMPTTATIVLEQVGPTAAIDSVALNDLEKYPSYPEYTTISATFALRVKDVQVNGVALDVGPDCHTAQPIKQVLHAYGTTYPAEGYTVQRGGTMDGTTYIPPFEGCGVGEDLDPLLTASISGGGNYIKMTQAPLCLPSNPDSPCPPEKPRPER</sequence>
<evidence type="ECO:0000313" key="4">
    <source>
        <dbReference type="Proteomes" id="UP001183777"/>
    </source>
</evidence>
<evidence type="ECO:0000256" key="1">
    <source>
        <dbReference type="SAM" id="MobiDB-lite"/>
    </source>
</evidence>
<reference evidence="4" key="1">
    <citation type="submission" date="2023-07" db="EMBL/GenBank/DDBJ databases">
        <title>30 novel species of actinomycetes from the DSMZ collection.</title>
        <authorList>
            <person name="Nouioui I."/>
        </authorList>
    </citation>
    <scope>NUCLEOTIDE SEQUENCE [LARGE SCALE GENOMIC DNA]</scope>
    <source>
        <strain evidence="4">DSM 41770</strain>
    </source>
</reference>
<keyword evidence="4" id="KW-1185">Reference proteome</keyword>